<reference evidence="1 2" key="1">
    <citation type="submission" date="2019-11" db="EMBL/GenBank/DDBJ databases">
        <title>Metabolism of dissolved organic matter in forest soils.</title>
        <authorList>
            <person name="Cyle K.T."/>
            <person name="Wilhelm R.C."/>
            <person name="Martinez C.E."/>
        </authorList>
    </citation>
    <scope>NUCLEOTIDE SEQUENCE [LARGE SCALE GENOMIC DNA]</scope>
    <source>
        <strain evidence="1 2">5N</strain>
    </source>
</reference>
<dbReference type="EMBL" id="WOEZ01000107">
    <property type="protein sequence ID" value="NPT56858.1"/>
    <property type="molecule type" value="Genomic_DNA"/>
</dbReference>
<gene>
    <name evidence="1" type="ORF">GNZ13_20285</name>
</gene>
<comment type="caution">
    <text evidence="1">The sequence shown here is derived from an EMBL/GenBank/DDBJ whole genome shotgun (WGS) entry which is preliminary data.</text>
</comment>
<dbReference type="RefSeq" id="WP_172167553.1">
    <property type="nucleotide sequence ID" value="NZ_WOEZ01000107.1"/>
</dbReference>
<name>A0A972NR19_9BURK</name>
<accession>A0A972NR19</accession>
<dbReference type="AlphaFoldDB" id="A0A972NR19"/>
<evidence type="ECO:0000313" key="1">
    <source>
        <dbReference type="EMBL" id="NPT56858.1"/>
    </source>
</evidence>
<keyword evidence="2" id="KW-1185">Reference proteome</keyword>
<protein>
    <submittedName>
        <fullName evidence="1">UDP-glucose 4-epimerase</fullName>
    </submittedName>
</protein>
<evidence type="ECO:0000313" key="2">
    <source>
        <dbReference type="Proteomes" id="UP000655523"/>
    </source>
</evidence>
<sequence length="79" mass="8165">MNLSGKVDGDGWTVTACARASGTEFGCLIGTSVAAPDGVVVREFTHDRTFSTPQEAVLDGLKQGMSWVGLTTSNTICAA</sequence>
<proteinExistence type="predicted"/>
<dbReference type="Proteomes" id="UP000655523">
    <property type="component" value="Unassembled WGS sequence"/>
</dbReference>
<organism evidence="1 2">
    <name type="scientific">Paraburkholderia elongata</name>
    <dbReference type="NCBI Taxonomy" id="2675747"/>
    <lineage>
        <taxon>Bacteria</taxon>
        <taxon>Pseudomonadati</taxon>
        <taxon>Pseudomonadota</taxon>
        <taxon>Betaproteobacteria</taxon>
        <taxon>Burkholderiales</taxon>
        <taxon>Burkholderiaceae</taxon>
        <taxon>Paraburkholderia</taxon>
    </lineage>
</organism>